<dbReference type="Gene3D" id="1.10.287.1490">
    <property type="match status" value="1"/>
</dbReference>
<feature type="domain" description="FHA" evidence="3">
    <location>
        <begin position="34"/>
        <end position="83"/>
    </location>
</feature>
<proteinExistence type="predicted"/>
<name>A0A5B9MAS9_9BACT</name>
<dbReference type="Proteomes" id="UP000321353">
    <property type="component" value="Chromosome"/>
</dbReference>
<dbReference type="Gene3D" id="2.60.200.20">
    <property type="match status" value="1"/>
</dbReference>
<dbReference type="SMART" id="SM00240">
    <property type="entry name" value="FHA"/>
    <property type="match status" value="1"/>
</dbReference>
<sequence>MIRSTQATLAGFKIRLTRQSASPIDHALEEGRSVFIGQSSSCGIQIKGDKVAEIHCLVDVNDDVVSIQDWASDAGTKINGVAIDDKTEIQVGDSIVIGSVTLELVGGPSGQKDAQRKALELAAKTAEAEREESVGMETLGYDDPLPVSPPTAAPTPLAPQTGGRLSDAFVEPTAAPCDGDSGEAVTEASGAAATEHVTSKSDAVKTDAPKPEAPKPDAPAPDALTVDETEVVSKINDAAAESEDASLDDDFAPNHFTADDLDWDPSAFEDDEVDAEIVQLLKSEIEDLRIQLAERDEQLAALEGLGNDADPSAVSSKPRSTDDDFGGNELVGRVDDLLAELAEHDERVSTLQELLQTAEIQNQAEREERSCLENWVGEIEQRIGERESEWQAEQDALRDRLEAANQERDEIQQQLHVAAKRYGQASVGEIVPDETLKKLQKQNAELQTALEESQKQCVSLNRQIERLQTEEPESLQELRAELAQEKASVSRMRFQLSKQLQEIDSDAAAPNHPDGEFTYKLQALRQHLREIHEEEKIEREQKGESLLGRISNLWKRVDDEY</sequence>
<dbReference type="CDD" id="cd00060">
    <property type="entry name" value="FHA"/>
    <property type="match status" value="1"/>
</dbReference>
<evidence type="ECO:0000256" key="1">
    <source>
        <dbReference type="SAM" id="Coils"/>
    </source>
</evidence>
<keyword evidence="1" id="KW-0175">Coiled coil</keyword>
<dbReference type="InterPro" id="IPR000253">
    <property type="entry name" value="FHA_dom"/>
</dbReference>
<feature type="compositionally biased region" description="Pro residues" evidence="2">
    <location>
        <begin position="146"/>
        <end position="157"/>
    </location>
</feature>
<feature type="coiled-coil region" evidence="1">
    <location>
        <begin position="334"/>
        <end position="495"/>
    </location>
</feature>
<dbReference type="InterPro" id="IPR008984">
    <property type="entry name" value="SMAD_FHA_dom_sf"/>
</dbReference>
<keyword evidence="5" id="KW-1185">Reference proteome</keyword>
<evidence type="ECO:0000256" key="2">
    <source>
        <dbReference type="SAM" id="MobiDB-lite"/>
    </source>
</evidence>
<feature type="region of interest" description="Disordered" evidence="2">
    <location>
        <begin position="304"/>
        <end position="327"/>
    </location>
</feature>
<protein>
    <submittedName>
        <fullName evidence="4">Chromosome partition protein Smc</fullName>
    </submittedName>
</protein>
<dbReference type="Pfam" id="PF00498">
    <property type="entry name" value="FHA"/>
    <property type="match status" value="1"/>
</dbReference>
<evidence type="ECO:0000313" key="4">
    <source>
        <dbReference type="EMBL" id="QEF96337.1"/>
    </source>
</evidence>
<evidence type="ECO:0000313" key="5">
    <source>
        <dbReference type="Proteomes" id="UP000321353"/>
    </source>
</evidence>
<feature type="compositionally biased region" description="Basic and acidic residues" evidence="2">
    <location>
        <begin position="197"/>
        <end position="215"/>
    </location>
</feature>
<dbReference type="AlphaFoldDB" id="A0A5B9MAS9"/>
<dbReference type="KEGG" id="smam:Mal15_03640"/>
<dbReference type="RefSeq" id="WP_147866166.1">
    <property type="nucleotide sequence ID" value="NZ_CP036264.1"/>
</dbReference>
<evidence type="ECO:0000259" key="3">
    <source>
        <dbReference type="PROSITE" id="PS50006"/>
    </source>
</evidence>
<reference evidence="4 5" key="1">
    <citation type="submission" date="2019-02" db="EMBL/GenBank/DDBJ databases">
        <title>Planctomycetal bacteria perform biofilm scaping via a novel small molecule.</title>
        <authorList>
            <person name="Jeske O."/>
            <person name="Boedeker C."/>
            <person name="Wiegand S."/>
            <person name="Breitling P."/>
            <person name="Kallscheuer N."/>
            <person name="Jogler M."/>
            <person name="Rohde M."/>
            <person name="Petersen J."/>
            <person name="Medema M.H."/>
            <person name="Surup F."/>
            <person name="Jogler C."/>
        </authorList>
    </citation>
    <scope>NUCLEOTIDE SEQUENCE [LARGE SCALE GENOMIC DNA]</scope>
    <source>
        <strain evidence="4 5">Mal15</strain>
    </source>
</reference>
<dbReference type="SUPFAM" id="SSF49879">
    <property type="entry name" value="SMAD/FHA domain"/>
    <property type="match status" value="1"/>
</dbReference>
<accession>A0A5B9MAS9</accession>
<organism evidence="4 5">
    <name type="scientific">Stieleria maiorica</name>
    <dbReference type="NCBI Taxonomy" id="2795974"/>
    <lineage>
        <taxon>Bacteria</taxon>
        <taxon>Pseudomonadati</taxon>
        <taxon>Planctomycetota</taxon>
        <taxon>Planctomycetia</taxon>
        <taxon>Pirellulales</taxon>
        <taxon>Pirellulaceae</taxon>
        <taxon>Stieleria</taxon>
    </lineage>
</organism>
<gene>
    <name evidence="4" type="primary">smc_3</name>
    <name evidence="4" type="ORF">Mal15_03640</name>
</gene>
<feature type="region of interest" description="Disordered" evidence="2">
    <location>
        <begin position="123"/>
        <end position="224"/>
    </location>
</feature>
<dbReference type="PROSITE" id="PS50006">
    <property type="entry name" value="FHA_DOMAIN"/>
    <property type="match status" value="1"/>
</dbReference>
<dbReference type="EMBL" id="CP036264">
    <property type="protein sequence ID" value="QEF96337.1"/>
    <property type="molecule type" value="Genomic_DNA"/>
</dbReference>